<keyword evidence="6" id="KW-1185">Reference proteome</keyword>
<evidence type="ECO:0000256" key="4">
    <source>
        <dbReference type="SAM" id="Phobius"/>
    </source>
</evidence>
<protein>
    <submittedName>
        <fullName evidence="5">Pilin</fullName>
    </submittedName>
</protein>
<keyword evidence="2" id="KW-0488">Methylation</keyword>
<dbReference type="RefSeq" id="WP_125244414.1">
    <property type="nucleotide sequence ID" value="NZ_RSED01000013.1"/>
</dbReference>
<dbReference type="InterPro" id="IPR012902">
    <property type="entry name" value="N_methyl_site"/>
</dbReference>
<proteinExistence type="inferred from homology"/>
<dbReference type="InterPro" id="IPR001082">
    <property type="entry name" value="Pilin"/>
</dbReference>
<dbReference type="GO" id="GO:0007155">
    <property type="term" value="P:cell adhesion"/>
    <property type="evidence" value="ECO:0007669"/>
    <property type="project" value="InterPro"/>
</dbReference>
<dbReference type="InterPro" id="IPR045584">
    <property type="entry name" value="Pilin-like"/>
</dbReference>
<dbReference type="EMBL" id="RSED01000013">
    <property type="protein sequence ID" value="RRS03322.1"/>
    <property type="molecule type" value="Genomic_DNA"/>
</dbReference>
<comment type="caution">
    <text evidence="5">The sequence shown here is derived from an EMBL/GenBank/DDBJ whole genome shotgun (WGS) entry which is preliminary data.</text>
</comment>
<evidence type="ECO:0000256" key="1">
    <source>
        <dbReference type="ARBA" id="ARBA00005233"/>
    </source>
</evidence>
<dbReference type="PANTHER" id="PTHR30093">
    <property type="entry name" value="GENERAL SECRETION PATHWAY PROTEIN G"/>
    <property type="match status" value="1"/>
</dbReference>
<accession>A0A3R8T3R9</accession>
<feature type="transmembrane region" description="Helical" evidence="4">
    <location>
        <begin position="12"/>
        <end position="35"/>
    </location>
</feature>
<keyword evidence="4" id="KW-1133">Transmembrane helix</keyword>
<dbReference type="NCBIfam" id="TIGR02532">
    <property type="entry name" value="IV_pilin_GFxxxE"/>
    <property type="match status" value="1"/>
</dbReference>
<gene>
    <name evidence="5" type="ORF">EIP75_16460</name>
</gene>
<reference evidence="5 6" key="1">
    <citation type="submission" date="2018-12" db="EMBL/GenBank/DDBJ databases">
        <title>The whole draft genome of Aquabacterium sp. SJQ9.</title>
        <authorList>
            <person name="Sun L."/>
            <person name="Gao X."/>
            <person name="Chen W."/>
            <person name="Huang K."/>
        </authorList>
    </citation>
    <scope>NUCLEOTIDE SEQUENCE [LARGE SCALE GENOMIC DNA]</scope>
    <source>
        <strain evidence="5 6">SJQ9</strain>
    </source>
</reference>
<dbReference type="Gene3D" id="3.30.700.10">
    <property type="entry name" value="Glycoprotein, Type 4 Pilin"/>
    <property type="match status" value="1"/>
</dbReference>
<dbReference type="PANTHER" id="PTHR30093:SF34">
    <property type="entry name" value="PREPILIN PEPTIDASE-DEPENDENT PROTEIN D"/>
    <property type="match status" value="1"/>
</dbReference>
<name>A0A3R8T3R9_9BURK</name>
<dbReference type="PROSITE" id="PS00409">
    <property type="entry name" value="PROKAR_NTER_METHYL"/>
    <property type="match status" value="1"/>
</dbReference>
<dbReference type="Pfam" id="PF00114">
    <property type="entry name" value="Pilin"/>
    <property type="match status" value="1"/>
</dbReference>
<dbReference type="OrthoDB" id="8607132at2"/>
<keyword evidence="4" id="KW-0472">Membrane</keyword>
<comment type="similarity">
    <text evidence="1 3">Belongs to the N-Me-Phe pilin family.</text>
</comment>
<keyword evidence="3" id="KW-0281">Fimbrium</keyword>
<organism evidence="5 6">
    <name type="scientific">Aquabacterium soli</name>
    <dbReference type="NCBI Taxonomy" id="2493092"/>
    <lineage>
        <taxon>Bacteria</taxon>
        <taxon>Pseudomonadati</taxon>
        <taxon>Pseudomonadota</taxon>
        <taxon>Betaproteobacteria</taxon>
        <taxon>Burkholderiales</taxon>
        <taxon>Aquabacterium</taxon>
    </lineage>
</organism>
<evidence type="ECO:0000256" key="3">
    <source>
        <dbReference type="RuleBase" id="RU000389"/>
    </source>
</evidence>
<sequence length="152" mass="15937">MQQARRTAQQGFTLIELMIVVAIIGILAAVALPAYQSYMAKSQVTTAFAEITAAKVNIEEKIGGGLTDAEATAISGTTLAALGPLGFTANTSERCSAYESTVGTDGVAKMECTMKGSSDIAEKKISWNRDANGVWKCESDAPLKLLPKGCTN</sequence>
<dbReference type="Proteomes" id="UP000269265">
    <property type="component" value="Unassembled WGS sequence"/>
</dbReference>
<dbReference type="Pfam" id="PF07963">
    <property type="entry name" value="N_methyl"/>
    <property type="match status" value="1"/>
</dbReference>
<dbReference type="AlphaFoldDB" id="A0A3R8T3R9"/>
<evidence type="ECO:0000256" key="2">
    <source>
        <dbReference type="ARBA" id="ARBA00022481"/>
    </source>
</evidence>
<dbReference type="SUPFAM" id="SSF54523">
    <property type="entry name" value="Pili subunits"/>
    <property type="match status" value="1"/>
</dbReference>
<evidence type="ECO:0000313" key="6">
    <source>
        <dbReference type="Proteomes" id="UP000269265"/>
    </source>
</evidence>
<keyword evidence="4" id="KW-0812">Transmembrane</keyword>
<dbReference type="GO" id="GO:0009289">
    <property type="term" value="C:pilus"/>
    <property type="evidence" value="ECO:0007669"/>
    <property type="project" value="InterPro"/>
</dbReference>
<evidence type="ECO:0000313" key="5">
    <source>
        <dbReference type="EMBL" id="RRS03322.1"/>
    </source>
</evidence>